<evidence type="ECO:0000259" key="6">
    <source>
        <dbReference type="PROSITE" id="PS50111"/>
    </source>
</evidence>
<dbReference type="InterPro" id="IPR047347">
    <property type="entry name" value="YvaQ-like_sensor"/>
</dbReference>
<dbReference type="SMART" id="SM00304">
    <property type="entry name" value="HAMP"/>
    <property type="match status" value="1"/>
</dbReference>
<protein>
    <submittedName>
        <fullName evidence="8">Methyl-accepting chemotaxis protein</fullName>
    </submittedName>
</protein>
<feature type="region of interest" description="Disordered" evidence="4">
    <location>
        <begin position="396"/>
        <end position="423"/>
    </location>
</feature>
<evidence type="ECO:0000256" key="3">
    <source>
        <dbReference type="PROSITE-ProRule" id="PRU00284"/>
    </source>
</evidence>
<dbReference type="RefSeq" id="WP_305105787.1">
    <property type="nucleotide sequence ID" value="NZ_JAUTWS010000022.1"/>
</dbReference>
<dbReference type="PROSITE" id="PS50885">
    <property type="entry name" value="HAMP"/>
    <property type="match status" value="1"/>
</dbReference>
<dbReference type="Proteomes" id="UP001243009">
    <property type="component" value="Unassembled WGS sequence"/>
</dbReference>
<evidence type="ECO:0000313" key="8">
    <source>
        <dbReference type="EMBL" id="MDO9710927.1"/>
    </source>
</evidence>
<dbReference type="PROSITE" id="PS50111">
    <property type="entry name" value="CHEMOTAXIS_TRANSDUC_2"/>
    <property type="match status" value="1"/>
</dbReference>
<proteinExistence type="inferred from homology"/>
<organism evidence="8 9">
    <name type="scientific">Paracraurococcus lichenis</name>
    <dbReference type="NCBI Taxonomy" id="3064888"/>
    <lineage>
        <taxon>Bacteria</taxon>
        <taxon>Pseudomonadati</taxon>
        <taxon>Pseudomonadota</taxon>
        <taxon>Alphaproteobacteria</taxon>
        <taxon>Acetobacterales</taxon>
        <taxon>Roseomonadaceae</taxon>
        <taxon>Paracraurococcus</taxon>
    </lineage>
</organism>
<dbReference type="InterPro" id="IPR004089">
    <property type="entry name" value="MCPsignal_dom"/>
</dbReference>
<dbReference type="InterPro" id="IPR004090">
    <property type="entry name" value="Chemotax_Me-accpt_rcpt"/>
</dbReference>
<comment type="caution">
    <text evidence="8">The sequence shown here is derived from an EMBL/GenBank/DDBJ whole genome shotgun (WGS) entry which is preliminary data.</text>
</comment>
<evidence type="ECO:0000256" key="2">
    <source>
        <dbReference type="ARBA" id="ARBA00029447"/>
    </source>
</evidence>
<evidence type="ECO:0000259" key="7">
    <source>
        <dbReference type="PROSITE" id="PS50885"/>
    </source>
</evidence>
<evidence type="ECO:0000256" key="4">
    <source>
        <dbReference type="SAM" id="MobiDB-lite"/>
    </source>
</evidence>
<dbReference type="CDD" id="cd19411">
    <property type="entry name" value="MCP2201-like_sensor"/>
    <property type="match status" value="1"/>
</dbReference>
<dbReference type="InterPro" id="IPR003660">
    <property type="entry name" value="HAMP_dom"/>
</dbReference>
<evidence type="ECO:0000256" key="1">
    <source>
        <dbReference type="ARBA" id="ARBA00022500"/>
    </source>
</evidence>
<keyword evidence="9" id="KW-1185">Reference proteome</keyword>
<evidence type="ECO:0000313" key="9">
    <source>
        <dbReference type="Proteomes" id="UP001243009"/>
    </source>
</evidence>
<sequence>MRITVKARLGMAFGTIILLSAATAALGIESLGTVNATMRELVDGPVQRSLLVKDIVIAVNNAVRTEKNLVIANDPATIERQVREMQERNKAVTDLVERWKMIASPQGRQKLDAFNAAWQKYLAAQDRIRTQATRNTIVAARDMSQRDGVAALAPALAMLRQLADRQGDAGRLAERIYGHLQEVLRAEADFILATTDDDMKRYQQAQDSMLAELSRLREQLRGVLPAPDRALPEQIARSMDAWLPIHQRVLELGRQDSKGDAIRLSLGEGRDATAEAQRILGEVVSLNQGFMQEAQQGADRQYVAARNWLVGIAAGSTLLAIIAGTVIALGISRNLRRAGALAQAVAEGDLTRTVEKPSQDEVGDLVQHLNAMIGRLRSVVGETLAAAENVSSGSQELSASAQQLSQGATEQASSTEEASASMEEMAANIKQTADNASQTEKIARQSSSDAQLTGEAVGRAVQAMQTIAEKITIVQEIARQTDLLALNAAVEAARAGEHGKGFAVVASEVRKLAERSQTAAAEISGLSSATVKVAQEAGTMLARLVPDIKRTAELVEEISAACREQDIGGEQVNQAIQQLDKVTQQNSSASEQMSATSEELAAQAEQLQSSIAFFRVDGGAPPPRPSAAPAPQHPATRVQVVRLHDALQANGRPRPQRRPAAPAPAPRQQRAAAGGGVALDLSPGPDAHDADFERY</sequence>
<evidence type="ECO:0000256" key="5">
    <source>
        <dbReference type="SAM" id="Phobius"/>
    </source>
</evidence>
<accession>A0ABT9E436</accession>
<feature type="domain" description="HAMP" evidence="7">
    <location>
        <begin position="329"/>
        <end position="381"/>
    </location>
</feature>
<dbReference type="CDD" id="cd06225">
    <property type="entry name" value="HAMP"/>
    <property type="match status" value="1"/>
</dbReference>
<dbReference type="PRINTS" id="PR00260">
    <property type="entry name" value="CHEMTRNSDUCR"/>
</dbReference>
<feature type="transmembrane region" description="Helical" evidence="5">
    <location>
        <begin position="308"/>
        <end position="331"/>
    </location>
</feature>
<dbReference type="Pfam" id="PF12729">
    <property type="entry name" value="4HB_MCP_1"/>
    <property type="match status" value="1"/>
</dbReference>
<dbReference type="PANTHER" id="PTHR43531">
    <property type="entry name" value="PROTEIN ICFG"/>
    <property type="match status" value="1"/>
</dbReference>
<feature type="region of interest" description="Disordered" evidence="4">
    <location>
        <begin position="583"/>
        <end position="602"/>
    </location>
</feature>
<feature type="region of interest" description="Disordered" evidence="4">
    <location>
        <begin position="615"/>
        <end position="635"/>
    </location>
</feature>
<dbReference type="InterPro" id="IPR051310">
    <property type="entry name" value="MCP_chemotaxis"/>
</dbReference>
<keyword evidence="1" id="KW-0145">Chemotaxis</keyword>
<keyword evidence="5" id="KW-1133">Transmembrane helix</keyword>
<reference evidence="8 9" key="1">
    <citation type="submission" date="2023-08" db="EMBL/GenBank/DDBJ databases">
        <title>The draft genome sequence of Paracraurococcus sp. LOR1-02.</title>
        <authorList>
            <person name="Kingkaew E."/>
            <person name="Tanasupawat S."/>
        </authorList>
    </citation>
    <scope>NUCLEOTIDE SEQUENCE [LARGE SCALE GENOMIC DNA]</scope>
    <source>
        <strain evidence="8 9">LOR1-02</strain>
    </source>
</reference>
<keyword evidence="3" id="KW-0807">Transducer</keyword>
<dbReference type="Gene3D" id="1.10.287.950">
    <property type="entry name" value="Methyl-accepting chemotaxis protein"/>
    <property type="match status" value="1"/>
</dbReference>
<dbReference type="InterPro" id="IPR024478">
    <property type="entry name" value="HlyB_4HB_MCP"/>
</dbReference>
<name>A0ABT9E436_9PROT</name>
<feature type="compositionally biased region" description="Basic and acidic residues" evidence="4">
    <location>
        <begin position="686"/>
        <end position="695"/>
    </location>
</feature>
<feature type="domain" description="Methyl-accepting transducer" evidence="6">
    <location>
        <begin position="386"/>
        <end position="601"/>
    </location>
</feature>
<feature type="compositionally biased region" description="Polar residues" evidence="4">
    <location>
        <begin position="583"/>
        <end position="597"/>
    </location>
</feature>
<keyword evidence="5" id="KW-0472">Membrane</keyword>
<dbReference type="Pfam" id="PF00015">
    <property type="entry name" value="MCPsignal"/>
    <property type="match status" value="1"/>
</dbReference>
<dbReference type="EMBL" id="JAUTWS010000022">
    <property type="protein sequence ID" value="MDO9710927.1"/>
    <property type="molecule type" value="Genomic_DNA"/>
</dbReference>
<dbReference type="Pfam" id="PF00672">
    <property type="entry name" value="HAMP"/>
    <property type="match status" value="1"/>
</dbReference>
<dbReference type="SMART" id="SM00283">
    <property type="entry name" value="MA"/>
    <property type="match status" value="1"/>
</dbReference>
<feature type="compositionally biased region" description="Pro residues" evidence="4">
    <location>
        <begin position="620"/>
        <end position="632"/>
    </location>
</feature>
<dbReference type="PANTHER" id="PTHR43531:SF11">
    <property type="entry name" value="METHYL-ACCEPTING CHEMOTAXIS PROTEIN 3"/>
    <property type="match status" value="1"/>
</dbReference>
<feature type="region of interest" description="Disordered" evidence="4">
    <location>
        <begin position="647"/>
        <end position="695"/>
    </location>
</feature>
<gene>
    <name evidence="8" type="ORF">Q7A36_21430</name>
</gene>
<dbReference type="SUPFAM" id="SSF58104">
    <property type="entry name" value="Methyl-accepting chemotaxis protein (MCP) signaling domain"/>
    <property type="match status" value="1"/>
</dbReference>
<comment type="similarity">
    <text evidence="2">Belongs to the methyl-accepting chemotaxis (MCP) protein family.</text>
</comment>
<keyword evidence="5" id="KW-0812">Transmembrane</keyword>